<gene>
    <name evidence="2" type="ORF">ACFQBQ_04390</name>
</gene>
<dbReference type="RefSeq" id="WP_390234051.1">
    <property type="nucleotide sequence ID" value="NZ_JBHSWI010000001.1"/>
</dbReference>
<protein>
    <submittedName>
        <fullName evidence="2">M28 family peptidase</fullName>
    </submittedName>
</protein>
<dbReference type="Proteomes" id="UP001596391">
    <property type="component" value="Unassembled WGS sequence"/>
</dbReference>
<organism evidence="2 3">
    <name type="scientific">Granulicella cerasi</name>
    <dbReference type="NCBI Taxonomy" id="741063"/>
    <lineage>
        <taxon>Bacteria</taxon>
        <taxon>Pseudomonadati</taxon>
        <taxon>Acidobacteriota</taxon>
        <taxon>Terriglobia</taxon>
        <taxon>Terriglobales</taxon>
        <taxon>Acidobacteriaceae</taxon>
        <taxon>Granulicella</taxon>
    </lineage>
</organism>
<evidence type="ECO:0000313" key="3">
    <source>
        <dbReference type="Proteomes" id="UP001596391"/>
    </source>
</evidence>
<accession>A0ABW1Z8L6</accession>
<evidence type="ECO:0000313" key="2">
    <source>
        <dbReference type="EMBL" id="MFC6644842.1"/>
    </source>
</evidence>
<comment type="caution">
    <text evidence="2">The sequence shown here is derived from an EMBL/GenBank/DDBJ whole genome shotgun (WGS) entry which is preliminary data.</text>
</comment>
<dbReference type="EMBL" id="JBHSWI010000001">
    <property type="protein sequence ID" value="MFC6644842.1"/>
    <property type="molecule type" value="Genomic_DNA"/>
</dbReference>
<evidence type="ECO:0000259" key="1">
    <source>
        <dbReference type="Pfam" id="PF04389"/>
    </source>
</evidence>
<reference evidence="3" key="1">
    <citation type="journal article" date="2019" name="Int. J. Syst. Evol. Microbiol.">
        <title>The Global Catalogue of Microorganisms (GCM) 10K type strain sequencing project: providing services to taxonomists for standard genome sequencing and annotation.</title>
        <authorList>
            <consortium name="The Broad Institute Genomics Platform"/>
            <consortium name="The Broad Institute Genome Sequencing Center for Infectious Disease"/>
            <person name="Wu L."/>
            <person name="Ma J."/>
        </authorList>
    </citation>
    <scope>NUCLEOTIDE SEQUENCE [LARGE SCALE GENOMIC DNA]</scope>
    <source>
        <strain evidence="3">CGMCC 1.16026</strain>
    </source>
</reference>
<proteinExistence type="predicted"/>
<feature type="domain" description="Peptidase M28" evidence="1">
    <location>
        <begin position="2"/>
        <end position="63"/>
    </location>
</feature>
<dbReference type="Pfam" id="PF04389">
    <property type="entry name" value="Peptidase_M28"/>
    <property type="match status" value="1"/>
</dbReference>
<sequence length="70" mass="8036">MTIEDDHIPFKQRGVPVLDVICYEYGPYEQNRGDYAFHHTAKDTIDKLSVASLQTSADLFVELVKLIDQH</sequence>
<keyword evidence="3" id="KW-1185">Reference proteome</keyword>
<name>A0ABW1Z8L6_9BACT</name>
<dbReference type="InterPro" id="IPR007484">
    <property type="entry name" value="Peptidase_M28"/>
</dbReference>
<dbReference type="SUPFAM" id="SSF53187">
    <property type="entry name" value="Zn-dependent exopeptidases"/>
    <property type="match status" value="1"/>
</dbReference>
<dbReference type="Gene3D" id="3.40.630.10">
    <property type="entry name" value="Zn peptidases"/>
    <property type="match status" value="1"/>
</dbReference>